<dbReference type="PRINTS" id="PR00385">
    <property type="entry name" value="P450"/>
</dbReference>
<keyword evidence="6" id="KW-0408">Iron</keyword>
<comment type="cofactor">
    <cofactor evidence="1">
        <name>heme</name>
        <dbReference type="ChEBI" id="CHEBI:30413"/>
    </cofactor>
</comment>
<dbReference type="Proteomes" id="UP000789405">
    <property type="component" value="Unassembled WGS sequence"/>
</dbReference>
<keyword evidence="7" id="KW-0503">Monooxygenase</keyword>
<dbReference type="AlphaFoldDB" id="A0A9N9AAI2"/>
<evidence type="ECO:0000256" key="4">
    <source>
        <dbReference type="ARBA" id="ARBA00022723"/>
    </source>
</evidence>
<keyword evidence="9" id="KW-1185">Reference proteome</keyword>
<comment type="similarity">
    <text evidence="2">Belongs to the cytochrome P450 family.</text>
</comment>
<dbReference type="InterPro" id="IPR001128">
    <property type="entry name" value="Cyt_P450"/>
</dbReference>
<name>A0A9N9AAI2_9GLOM</name>
<keyword evidence="5" id="KW-0560">Oxidoreductase</keyword>
<dbReference type="PANTHER" id="PTHR24292:SF54">
    <property type="entry name" value="CYP9F3-RELATED"/>
    <property type="match status" value="1"/>
</dbReference>
<organism evidence="8 9">
    <name type="scientific">Dentiscutata erythropus</name>
    <dbReference type="NCBI Taxonomy" id="1348616"/>
    <lineage>
        <taxon>Eukaryota</taxon>
        <taxon>Fungi</taxon>
        <taxon>Fungi incertae sedis</taxon>
        <taxon>Mucoromycota</taxon>
        <taxon>Glomeromycotina</taxon>
        <taxon>Glomeromycetes</taxon>
        <taxon>Diversisporales</taxon>
        <taxon>Gigasporaceae</taxon>
        <taxon>Dentiscutata</taxon>
    </lineage>
</organism>
<dbReference type="GO" id="GO:0020037">
    <property type="term" value="F:heme binding"/>
    <property type="evidence" value="ECO:0007669"/>
    <property type="project" value="InterPro"/>
</dbReference>
<dbReference type="Gene3D" id="1.10.630.10">
    <property type="entry name" value="Cytochrome P450"/>
    <property type="match status" value="1"/>
</dbReference>
<sequence length="430" mass="49707">MDFITFLAIVVILLIIYNHINYKVPDALKDIHTITYFSLIVSIITKQNGNDKLYLRSKEYFEKDGIVKFYFRGKWICMITDPTIAKEICLRTDIFPKIMLNEIIPNTAAEQHFGINVVHSNDDVWKRHRRICNPAFKTLPVHLFVEKGLKLMDILEKVDNKPIEVKDLMQRFTLDVLGKVAFDFDFNTLEDPNNAYVTAYNDAHNMFKSPFYNNILQIDRIPILKRLAFRKVNKLNNLFDNIIKEKRKSLATGHSNGDLLELMLKACDDPDISDNQMLSDTELRHNLAVFMVAGHDSTAMALSTLLYLLAIHKNVQDKVREEILRILGDNLIPSAEQHASLNYLNMVIRENLRLYPPVSLPFRASTEDLKCKNFLIPAGTPITLFIYGIQHSPKLWKDPEEFLPERFENGHDNYSWLAFGGGSRMLVELF</sequence>
<dbReference type="PANTHER" id="PTHR24292">
    <property type="entry name" value="CYTOCHROME P450"/>
    <property type="match status" value="1"/>
</dbReference>
<proteinExistence type="inferred from homology"/>
<keyword evidence="3" id="KW-0349">Heme</keyword>
<comment type="caution">
    <text evidence="8">The sequence shown here is derived from an EMBL/GenBank/DDBJ whole genome shotgun (WGS) entry which is preliminary data.</text>
</comment>
<dbReference type="GO" id="GO:0016705">
    <property type="term" value="F:oxidoreductase activity, acting on paired donors, with incorporation or reduction of molecular oxygen"/>
    <property type="evidence" value="ECO:0007669"/>
    <property type="project" value="InterPro"/>
</dbReference>
<evidence type="ECO:0000256" key="3">
    <source>
        <dbReference type="ARBA" id="ARBA00022617"/>
    </source>
</evidence>
<reference evidence="8" key="1">
    <citation type="submission" date="2021-06" db="EMBL/GenBank/DDBJ databases">
        <authorList>
            <person name="Kallberg Y."/>
            <person name="Tangrot J."/>
            <person name="Rosling A."/>
        </authorList>
    </citation>
    <scope>NUCLEOTIDE SEQUENCE</scope>
    <source>
        <strain evidence="8">MA453B</strain>
    </source>
</reference>
<evidence type="ECO:0000256" key="1">
    <source>
        <dbReference type="ARBA" id="ARBA00001971"/>
    </source>
</evidence>
<evidence type="ECO:0000256" key="5">
    <source>
        <dbReference type="ARBA" id="ARBA00023002"/>
    </source>
</evidence>
<dbReference type="EMBL" id="CAJVPY010001469">
    <property type="protein sequence ID" value="CAG8523270.1"/>
    <property type="molecule type" value="Genomic_DNA"/>
</dbReference>
<dbReference type="InterPro" id="IPR002401">
    <property type="entry name" value="Cyt_P450_E_grp-I"/>
</dbReference>
<evidence type="ECO:0000256" key="6">
    <source>
        <dbReference type="ARBA" id="ARBA00023004"/>
    </source>
</evidence>
<gene>
    <name evidence="8" type="ORF">DERYTH_LOCUS3979</name>
</gene>
<dbReference type="InterPro" id="IPR036396">
    <property type="entry name" value="Cyt_P450_sf"/>
</dbReference>
<evidence type="ECO:0000313" key="8">
    <source>
        <dbReference type="EMBL" id="CAG8523270.1"/>
    </source>
</evidence>
<dbReference type="GO" id="GO:0004497">
    <property type="term" value="F:monooxygenase activity"/>
    <property type="evidence" value="ECO:0007669"/>
    <property type="project" value="UniProtKB-KW"/>
</dbReference>
<dbReference type="PRINTS" id="PR00463">
    <property type="entry name" value="EP450I"/>
</dbReference>
<dbReference type="GO" id="GO:0005506">
    <property type="term" value="F:iron ion binding"/>
    <property type="evidence" value="ECO:0007669"/>
    <property type="project" value="InterPro"/>
</dbReference>
<protein>
    <submittedName>
        <fullName evidence="8">24828_t:CDS:1</fullName>
    </submittedName>
</protein>
<evidence type="ECO:0000256" key="2">
    <source>
        <dbReference type="ARBA" id="ARBA00010617"/>
    </source>
</evidence>
<dbReference type="Pfam" id="PF00067">
    <property type="entry name" value="p450"/>
    <property type="match status" value="1"/>
</dbReference>
<dbReference type="SUPFAM" id="SSF48264">
    <property type="entry name" value="Cytochrome P450"/>
    <property type="match status" value="1"/>
</dbReference>
<accession>A0A9N9AAI2</accession>
<evidence type="ECO:0000313" key="9">
    <source>
        <dbReference type="Proteomes" id="UP000789405"/>
    </source>
</evidence>
<evidence type="ECO:0000256" key="7">
    <source>
        <dbReference type="ARBA" id="ARBA00023033"/>
    </source>
</evidence>
<keyword evidence="4" id="KW-0479">Metal-binding</keyword>
<dbReference type="InterPro" id="IPR050476">
    <property type="entry name" value="Insect_CytP450_Detox"/>
</dbReference>
<dbReference type="OrthoDB" id="1470350at2759"/>